<sequence>MEDRTIPGNRVKWTPPECWAFQSELKNYACCSRLVLERKRSETPFRCFDKCINSLLVISPPVEADAFPSSSFRSLLRHFGFSLPPRGGKKSDRSFVRRKEIIMKQDKMISVWRTLAITLLVAVAVECRVTFLKSTGLSYGGFSYFTIRNVSLHECQRWCRDDTECEAAAFDYSVRPQDGMPETTCTLQNDTTAGKTNVAPKRGKHTYYLTKVHVNSDQLCDRLWTFEWIPNKILRGLDNAIIFTSNRESCLAACLSEVRFVCRSVEFNMVTHECHLSEFDRRSPGANVHLVDSQGVDYLENFCLQSSMVCPGPKHYNYLQVGLSQAAVTSYVQYNYYPDKQIVVNSRQDCLHQCSIEESFVCRSVLFKPDTRPGKALCVLYHLDHTAFPGGADDLSTASPQPVIGGERSRFYLETVCGAGPSDGLFNQVPEMLLETTPKTAAVMEDESDPSCDAYGVCYDVKIRCSDTKIVVFVETSRPFHGRVYALGRSETCNAHIHNSQNFQLELSLTGQDCNTQSLAGVYTNTVVLQHHNVVLTKADKMYNVRCTYETTSRNVSFGMIPVRDPATLEVSGAPEAPLPQIVILGRDGREASTVRIGDRLTFHIEIPEDTPYGIFARSCFAMAKDGRSTFEIIDERGCPVDPVIFPRFLQVGGALESSYEAFRFTESYGVIFQCNVKYCVGKCEPAICGDYLSLAREESWGRKRRSISENAGPLEDEMTLSKEILVLDFGDEGASTSLHHTPHSANESFVVQPSVSIFGECASRTSLMALGVTTALLFVIYVCTVAYFVAHQRAAKSSRS</sequence>
<evidence type="ECO:0000259" key="2">
    <source>
        <dbReference type="PROSITE" id="PS50948"/>
    </source>
</evidence>
<dbReference type="Gene3D" id="3.50.4.10">
    <property type="entry name" value="Hepatocyte Growth Factor"/>
    <property type="match status" value="2"/>
</dbReference>
<keyword evidence="1" id="KW-1133">Transmembrane helix</keyword>
<comment type="caution">
    <text evidence="4">The sequence shown here is derived from an EMBL/GenBank/DDBJ whole genome shotgun (WGS) entry which is preliminary data.</text>
</comment>
<dbReference type="SMART" id="SM00473">
    <property type="entry name" value="PAN_AP"/>
    <property type="match status" value="3"/>
</dbReference>
<dbReference type="AlphaFoldDB" id="A0A8X6KGA7"/>
<evidence type="ECO:0000313" key="4">
    <source>
        <dbReference type="EMBL" id="GFQ75200.1"/>
    </source>
</evidence>
<dbReference type="EMBL" id="BMAO01021532">
    <property type="protein sequence ID" value="GFQ75200.1"/>
    <property type="molecule type" value="Genomic_DNA"/>
</dbReference>
<dbReference type="Proteomes" id="UP000887116">
    <property type="component" value="Unassembled WGS sequence"/>
</dbReference>
<feature type="domain" description="Apple" evidence="2">
    <location>
        <begin position="127"/>
        <end position="211"/>
    </location>
</feature>
<evidence type="ECO:0000256" key="1">
    <source>
        <dbReference type="SAM" id="Phobius"/>
    </source>
</evidence>
<dbReference type="PANTHER" id="PTHR47327:SF1">
    <property type="entry name" value="RE15579P"/>
    <property type="match status" value="1"/>
</dbReference>
<feature type="domain" description="ZP" evidence="3">
    <location>
        <begin position="464"/>
        <end position="696"/>
    </location>
</feature>
<feature type="domain" description="Apple" evidence="2">
    <location>
        <begin position="220"/>
        <end position="303"/>
    </location>
</feature>
<keyword evidence="1" id="KW-0812">Transmembrane</keyword>
<dbReference type="InterPro" id="IPR052774">
    <property type="entry name" value="Celegans_DevNeuronal_Protein"/>
</dbReference>
<accession>A0A8X6KGA7</accession>
<dbReference type="GO" id="GO:0009653">
    <property type="term" value="P:anatomical structure morphogenesis"/>
    <property type="evidence" value="ECO:0007669"/>
    <property type="project" value="TreeGrafter"/>
</dbReference>
<dbReference type="Pfam" id="PF25057">
    <property type="entry name" value="CUT_N"/>
    <property type="match status" value="1"/>
</dbReference>
<keyword evidence="5" id="KW-1185">Reference proteome</keyword>
<protein>
    <recommendedName>
        <fullName evidence="6">Cuticlin-1</fullName>
    </recommendedName>
</protein>
<name>A0A8X6KGA7_TRICU</name>
<gene>
    <name evidence="4" type="primary">AVEN_216036_1</name>
    <name evidence="4" type="ORF">TNCT_496131</name>
</gene>
<dbReference type="Pfam" id="PF00024">
    <property type="entry name" value="PAN_1"/>
    <property type="match status" value="3"/>
</dbReference>
<dbReference type="OrthoDB" id="5775605at2759"/>
<dbReference type="PROSITE" id="PS50948">
    <property type="entry name" value="PAN"/>
    <property type="match status" value="2"/>
</dbReference>
<keyword evidence="1" id="KW-0472">Membrane</keyword>
<dbReference type="CDD" id="cd01099">
    <property type="entry name" value="PAN_AP_HGF"/>
    <property type="match status" value="1"/>
</dbReference>
<feature type="transmembrane region" description="Helical" evidence="1">
    <location>
        <begin position="768"/>
        <end position="791"/>
    </location>
</feature>
<proteinExistence type="predicted"/>
<dbReference type="PANTHER" id="PTHR47327">
    <property type="entry name" value="FI18240P1-RELATED"/>
    <property type="match status" value="1"/>
</dbReference>
<dbReference type="SUPFAM" id="SSF57414">
    <property type="entry name" value="Hairpin loop containing domain-like"/>
    <property type="match status" value="2"/>
</dbReference>
<reference evidence="4" key="1">
    <citation type="submission" date="2020-07" db="EMBL/GenBank/DDBJ databases">
        <title>Multicomponent nature underlies the extraordinary mechanical properties of spider dragline silk.</title>
        <authorList>
            <person name="Kono N."/>
            <person name="Nakamura H."/>
            <person name="Mori M."/>
            <person name="Yoshida Y."/>
            <person name="Ohtoshi R."/>
            <person name="Malay A.D."/>
            <person name="Moran D.A.P."/>
            <person name="Tomita M."/>
            <person name="Numata K."/>
            <person name="Arakawa K."/>
        </authorList>
    </citation>
    <scope>NUCLEOTIDE SEQUENCE</scope>
</reference>
<dbReference type="InterPro" id="IPR003609">
    <property type="entry name" value="Pan_app"/>
</dbReference>
<evidence type="ECO:0000313" key="5">
    <source>
        <dbReference type="Proteomes" id="UP000887116"/>
    </source>
</evidence>
<evidence type="ECO:0000259" key="3">
    <source>
        <dbReference type="PROSITE" id="PS51034"/>
    </source>
</evidence>
<dbReference type="InterPro" id="IPR001507">
    <property type="entry name" value="ZP_dom"/>
</dbReference>
<evidence type="ECO:0008006" key="6">
    <source>
        <dbReference type="Google" id="ProtNLM"/>
    </source>
</evidence>
<dbReference type="InterPro" id="IPR056953">
    <property type="entry name" value="CUT_N"/>
</dbReference>
<organism evidence="4 5">
    <name type="scientific">Trichonephila clavata</name>
    <name type="common">Joro spider</name>
    <name type="synonym">Nephila clavata</name>
    <dbReference type="NCBI Taxonomy" id="2740835"/>
    <lineage>
        <taxon>Eukaryota</taxon>
        <taxon>Metazoa</taxon>
        <taxon>Ecdysozoa</taxon>
        <taxon>Arthropoda</taxon>
        <taxon>Chelicerata</taxon>
        <taxon>Arachnida</taxon>
        <taxon>Araneae</taxon>
        <taxon>Araneomorphae</taxon>
        <taxon>Entelegynae</taxon>
        <taxon>Araneoidea</taxon>
        <taxon>Nephilidae</taxon>
        <taxon>Trichonephila</taxon>
    </lineage>
</organism>
<dbReference type="SMART" id="SM00241">
    <property type="entry name" value="ZP"/>
    <property type="match status" value="1"/>
</dbReference>
<dbReference type="PROSITE" id="PS51034">
    <property type="entry name" value="ZP_2"/>
    <property type="match status" value="1"/>
</dbReference>